<evidence type="ECO:0000259" key="1">
    <source>
        <dbReference type="PROSITE" id="PS01124"/>
    </source>
</evidence>
<dbReference type="EMBL" id="VORU01000008">
    <property type="protein sequence ID" value="TXD68859.1"/>
    <property type="molecule type" value="Genomic_DNA"/>
</dbReference>
<protein>
    <submittedName>
        <fullName evidence="2">Helix-turn-helix transcriptional regulator</fullName>
    </submittedName>
</protein>
<proteinExistence type="predicted"/>
<keyword evidence="3" id="KW-1185">Reference proteome</keyword>
<accession>A0A5C6YN57</accession>
<dbReference type="Pfam" id="PF20240">
    <property type="entry name" value="DUF6597"/>
    <property type="match status" value="1"/>
</dbReference>
<comment type="caution">
    <text evidence="2">The sequence shown here is derived from an EMBL/GenBank/DDBJ whole genome shotgun (WGS) entry which is preliminary data.</text>
</comment>
<dbReference type="OrthoDB" id="511992at2"/>
<gene>
    <name evidence="2" type="ORF">ESV24_10430</name>
</gene>
<dbReference type="SMART" id="SM00342">
    <property type="entry name" value="HTH_ARAC"/>
    <property type="match status" value="1"/>
</dbReference>
<dbReference type="GO" id="GO:0043565">
    <property type="term" value="F:sequence-specific DNA binding"/>
    <property type="evidence" value="ECO:0007669"/>
    <property type="project" value="InterPro"/>
</dbReference>
<reference evidence="2 3" key="1">
    <citation type="submission" date="2019-08" db="EMBL/GenBank/DDBJ databases">
        <title>Genome of Aequorivita lipolytica Y10-2 (type strain).</title>
        <authorList>
            <person name="Bowman J.P."/>
        </authorList>
    </citation>
    <scope>NUCLEOTIDE SEQUENCE [LARGE SCALE GENOMIC DNA]</scope>
    <source>
        <strain evidence="2 3">Y10-2</strain>
    </source>
</reference>
<dbReference type="Proteomes" id="UP000321945">
    <property type="component" value="Unassembled WGS sequence"/>
</dbReference>
<name>A0A5C6YN57_9FLAO</name>
<dbReference type="PROSITE" id="PS01124">
    <property type="entry name" value="HTH_ARAC_FAMILY_2"/>
    <property type="match status" value="1"/>
</dbReference>
<dbReference type="Gene3D" id="1.10.10.60">
    <property type="entry name" value="Homeodomain-like"/>
    <property type="match status" value="1"/>
</dbReference>
<dbReference type="RefSeq" id="WP_111816204.1">
    <property type="nucleotide sequence ID" value="NZ_CBCRZQ010000006.1"/>
</dbReference>
<organism evidence="2 3">
    <name type="scientific">Aequorivita lipolytica</name>
    <dbReference type="NCBI Taxonomy" id="153267"/>
    <lineage>
        <taxon>Bacteria</taxon>
        <taxon>Pseudomonadati</taxon>
        <taxon>Bacteroidota</taxon>
        <taxon>Flavobacteriia</taxon>
        <taxon>Flavobacteriales</taxon>
        <taxon>Flavobacteriaceae</taxon>
        <taxon>Aequorivita</taxon>
    </lineage>
</organism>
<sequence length="279" mass="32548">MFQTHVPSKILQPYIAFYYTIKCKKTDYDNIISEYNLPSGFGHMGFHFCGSFYVVQKKGEQELPRFYTVGQQTQHYYMNSDSSKVDLYAVTFKPTGLWHFFGLDMPSITDKAIATTSLFNNNIQKFTKQFDSQQGDKLKIKLIENLLINHLLTVNPQLNVIDSAIQRINETYGCCSITELISYLGINERYFQKQFKKMVGITPTVYKRIVRFNYMFAEIKNETPIDCKALIALFNYYDFSHFSKDFKKYCGACPSKFHIEKFKFLQELMASKAFLNPPL</sequence>
<evidence type="ECO:0000313" key="3">
    <source>
        <dbReference type="Proteomes" id="UP000321945"/>
    </source>
</evidence>
<evidence type="ECO:0000313" key="2">
    <source>
        <dbReference type="EMBL" id="TXD68859.1"/>
    </source>
</evidence>
<dbReference type="Pfam" id="PF12833">
    <property type="entry name" value="HTH_18"/>
    <property type="match status" value="1"/>
</dbReference>
<dbReference type="InterPro" id="IPR018060">
    <property type="entry name" value="HTH_AraC"/>
</dbReference>
<dbReference type="InterPro" id="IPR046532">
    <property type="entry name" value="DUF6597"/>
</dbReference>
<dbReference type="AlphaFoldDB" id="A0A5C6YN57"/>
<feature type="domain" description="HTH araC/xylS-type" evidence="1">
    <location>
        <begin position="155"/>
        <end position="260"/>
    </location>
</feature>
<dbReference type="GO" id="GO:0003700">
    <property type="term" value="F:DNA-binding transcription factor activity"/>
    <property type="evidence" value="ECO:0007669"/>
    <property type="project" value="InterPro"/>
</dbReference>